<feature type="transmembrane region" description="Helical" evidence="1">
    <location>
        <begin position="240"/>
        <end position="261"/>
    </location>
</feature>
<feature type="transmembrane region" description="Helical" evidence="1">
    <location>
        <begin position="205"/>
        <end position="228"/>
    </location>
</feature>
<sequence length="290" mass="30688">MTQVRKVSIGDGAEWLLAGFGLLRRSPLGLGLLGAIFGFLTALPLLFGEQLGAFMAFQLVLVILGPVLMGGFVHAVGEVDAGRQAVPAHLLHGFSGGRAPRLVALLLPQVAMAVLAVLLLVVMVGPTQLQEAIAVLEQAEGQANPDPAMFENLPIGRFLLWMLLAFVLGVLTYFFTFVATPQIMFEGRGALESMKRSFAACIRNVPAMILFFVLLIVIVFLVSVGAQLVAVVARLAAGPLAMQFVAQILMMAVLMPVMLGASYRAWQKMLAPADGAAPTMAAPPPSGIEV</sequence>
<reference evidence="2 3" key="1">
    <citation type="submission" date="2023-04" db="EMBL/GenBank/DDBJ databases">
        <title>Luteimonas endophyticus RD2P54.</title>
        <authorList>
            <person name="Sun J.-Q."/>
        </authorList>
    </citation>
    <scope>NUCLEOTIDE SEQUENCE [LARGE SCALE GENOMIC DNA]</scope>
    <source>
        <strain evidence="2 3">RD2P54</strain>
    </source>
</reference>
<gene>
    <name evidence="2" type="ORF">QFW77_03480</name>
</gene>
<protein>
    <submittedName>
        <fullName evidence="2">BPSS1780 family membrane protein</fullName>
    </submittedName>
</protein>
<evidence type="ECO:0000313" key="2">
    <source>
        <dbReference type="EMBL" id="MDH5822056.1"/>
    </source>
</evidence>
<organism evidence="2 3">
    <name type="scientific">Luteimonas endophytica</name>
    <dbReference type="NCBI Taxonomy" id="3042023"/>
    <lineage>
        <taxon>Bacteria</taxon>
        <taxon>Pseudomonadati</taxon>
        <taxon>Pseudomonadota</taxon>
        <taxon>Gammaproteobacteria</taxon>
        <taxon>Lysobacterales</taxon>
        <taxon>Lysobacteraceae</taxon>
        <taxon>Luteimonas</taxon>
    </lineage>
</organism>
<dbReference type="RefSeq" id="WP_280572893.1">
    <property type="nucleotide sequence ID" value="NZ_JARXRM010000016.1"/>
</dbReference>
<keyword evidence="1" id="KW-0812">Transmembrane</keyword>
<dbReference type="InterPro" id="IPR047798">
    <property type="entry name" value="BPSS1780-like"/>
</dbReference>
<evidence type="ECO:0000256" key="1">
    <source>
        <dbReference type="SAM" id="Phobius"/>
    </source>
</evidence>
<comment type="caution">
    <text evidence="2">The sequence shown here is derived from an EMBL/GenBank/DDBJ whole genome shotgun (WGS) entry which is preliminary data.</text>
</comment>
<name>A0ABT6J5F1_9GAMM</name>
<keyword evidence="1" id="KW-0472">Membrane</keyword>
<feature type="transmembrane region" description="Helical" evidence="1">
    <location>
        <begin position="53"/>
        <end position="73"/>
    </location>
</feature>
<feature type="transmembrane region" description="Helical" evidence="1">
    <location>
        <begin position="102"/>
        <end position="124"/>
    </location>
</feature>
<dbReference type="NCBIfam" id="NF041043">
    <property type="entry name" value="BPSS1780_fam"/>
    <property type="match status" value="1"/>
</dbReference>
<feature type="transmembrane region" description="Helical" evidence="1">
    <location>
        <begin position="158"/>
        <end position="184"/>
    </location>
</feature>
<dbReference type="Proteomes" id="UP001156940">
    <property type="component" value="Unassembled WGS sequence"/>
</dbReference>
<feature type="transmembrane region" description="Helical" evidence="1">
    <location>
        <begin position="28"/>
        <end position="47"/>
    </location>
</feature>
<proteinExistence type="predicted"/>
<keyword evidence="1" id="KW-1133">Transmembrane helix</keyword>
<accession>A0ABT6J5F1</accession>
<keyword evidence="3" id="KW-1185">Reference proteome</keyword>
<evidence type="ECO:0000313" key="3">
    <source>
        <dbReference type="Proteomes" id="UP001156940"/>
    </source>
</evidence>
<dbReference type="EMBL" id="JARXRM010000016">
    <property type="protein sequence ID" value="MDH5822056.1"/>
    <property type="molecule type" value="Genomic_DNA"/>
</dbReference>